<dbReference type="PRINTS" id="PR00153">
    <property type="entry name" value="CSAPPISMRASE"/>
</dbReference>
<sequence length="203" mass="20983">MAPRSSSAATCLCLALAAATLALAHGAQGGGPSASAADLDKVTAETFLDIEIDGKPAGEKGIAKSGKPLWYKGSTFHRIIPGFMIQGGDFTNGNGTGGESIYGSTIFSDENFKHTHAKAGTLSMANYGPDSNGSQFFITTVDENRLPKKLDGRHVVFGKVVKGMDVVRKIEAEGQLTGVPKAKVVIANSGQLPAPAAAGHRDL</sequence>
<keyword evidence="3 5" id="KW-0697">Rotamase</keyword>
<dbReference type="Gramene" id="Zm00001eb227450_T002">
    <property type="protein sequence ID" value="Zm00001eb227450_P002"/>
    <property type="gene ID" value="Zm00001eb227450"/>
</dbReference>
<dbReference type="PROSITE" id="PS00170">
    <property type="entry name" value="CSA_PPIASE_1"/>
    <property type="match status" value="1"/>
</dbReference>
<dbReference type="SUPFAM" id="SSF50891">
    <property type="entry name" value="Cyclophilin-like"/>
    <property type="match status" value="1"/>
</dbReference>
<evidence type="ECO:0000313" key="8">
    <source>
        <dbReference type="EnsemblPlants" id="Zm00001eb227450_P002"/>
    </source>
</evidence>
<dbReference type="InterPro" id="IPR029000">
    <property type="entry name" value="Cyclophilin-like_dom_sf"/>
</dbReference>
<keyword evidence="5" id="KW-0732">Signal</keyword>
<evidence type="ECO:0000256" key="4">
    <source>
        <dbReference type="ARBA" id="ARBA00023235"/>
    </source>
</evidence>
<reference evidence="7" key="2">
    <citation type="submission" date="2015-12" db="EMBL/GenBank/DDBJ databases">
        <title>Update maize B73 reference genome by single molecule sequencing technologies.</title>
        <authorList>
            <consortium name="Maize Genome Sequencing Project"/>
            <person name="Ware D."/>
        </authorList>
    </citation>
    <scope>NUCLEOTIDE SEQUENCE</scope>
    <source>
        <tissue evidence="7">Seedling</tissue>
    </source>
</reference>
<dbReference type="PROSITE" id="PS50072">
    <property type="entry name" value="CSA_PPIASE_2"/>
    <property type="match status" value="1"/>
</dbReference>
<dbReference type="ExpressionAtlas" id="A0A1D6GVV6">
    <property type="expression patterns" value="baseline"/>
</dbReference>
<keyword evidence="9" id="KW-1185">Reference proteome</keyword>
<gene>
    <name evidence="8" type="primary">LOC107522027</name>
    <name evidence="7" type="ORF">ZEAMMB73_Zm00001d014731</name>
</gene>
<name>A0A1D6GVV6_MAIZE</name>
<evidence type="ECO:0000313" key="9">
    <source>
        <dbReference type="Proteomes" id="UP000007305"/>
    </source>
</evidence>
<dbReference type="AlphaFoldDB" id="A0A1D6GVV6"/>
<keyword evidence="4 5" id="KW-0413">Isomerase</keyword>
<dbReference type="Gene3D" id="2.40.100.10">
    <property type="entry name" value="Cyclophilin-like"/>
    <property type="match status" value="1"/>
</dbReference>
<evidence type="ECO:0000259" key="6">
    <source>
        <dbReference type="PROSITE" id="PS50072"/>
    </source>
</evidence>
<accession>A0A1D6GVV6</accession>
<dbReference type="EMBL" id="CM000781">
    <property type="protein sequence ID" value="AQK67031.1"/>
    <property type="molecule type" value="Genomic_DNA"/>
</dbReference>
<reference evidence="8" key="4">
    <citation type="submission" date="2021-05" db="UniProtKB">
        <authorList>
            <consortium name="EnsemblPlants"/>
        </authorList>
    </citation>
    <scope>IDENTIFICATION</scope>
    <source>
        <strain evidence="8">cv. B73</strain>
    </source>
</reference>
<dbReference type="PANTHER" id="PTHR11071">
    <property type="entry name" value="PEPTIDYL-PROLYL CIS-TRANS ISOMERASE"/>
    <property type="match status" value="1"/>
</dbReference>
<dbReference type="FunFam" id="2.40.100.10:FF:000025">
    <property type="entry name" value="Peptidyl-prolyl cis-trans isomerase CYP19-2"/>
    <property type="match status" value="1"/>
</dbReference>
<comment type="function">
    <text evidence="5">PPIases accelerate the folding of proteins. It catalyzes the cis-trans isomerization of proline imidic peptide bonds in oligopeptides.</text>
</comment>
<dbReference type="EnsemblPlants" id="Zm00001eb227450_T002">
    <property type="protein sequence ID" value="Zm00001eb227450_P002"/>
    <property type="gene ID" value="Zm00001eb227450"/>
</dbReference>
<keyword evidence="10" id="KW-1267">Proteomics identification</keyword>
<dbReference type="OrthoDB" id="193499at2759"/>
<organism evidence="7">
    <name type="scientific">Zea mays</name>
    <name type="common">Maize</name>
    <dbReference type="NCBI Taxonomy" id="4577"/>
    <lineage>
        <taxon>Eukaryota</taxon>
        <taxon>Viridiplantae</taxon>
        <taxon>Streptophyta</taxon>
        <taxon>Embryophyta</taxon>
        <taxon>Tracheophyta</taxon>
        <taxon>Spermatophyta</taxon>
        <taxon>Magnoliopsida</taxon>
        <taxon>Liliopsida</taxon>
        <taxon>Poales</taxon>
        <taxon>Poaceae</taxon>
        <taxon>PACMAD clade</taxon>
        <taxon>Panicoideae</taxon>
        <taxon>Andropogonodae</taxon>
        <taxon>Andropogoneae</taxon>
        <taxon>Tripsacinae</taxon>
        <taxon>Zea</taxon>
    </lineage>
</organism>
<dbReference type="Proteomes" id="UP000007305">
    <property type="component" value="Chromosome 5"/>
</dbReference>
<feature type="chain" id="PRO_5011125367" description="Peptidyl-prolyl cis-trans isomerase" evidence="5">
    <location>
        <begin position="27"/>
        <end position="203"/>
    </location>
</feature>
<evidence type="ECO:0000313" key="7">
    <source>
        <dbReference type="EMBL" id="AQK67031.1"/>
    </source>
</evidence>
<dbReference type="GO" id="GO:0006457">
    <property type="term" value="P:protein folding"/>
    <property type="evidence" value="ECO:0007669"/>
    <property type="project" value="InterPro"/>
</dbReference>
<dbReference type="Pfam" id="PF00160">
    <property type="entry name" value="Pro_isomerase"/>
    <property type="match status" value="1"/>
</dbReference>
<feature type="signal peptide" evidence="5">
    <location>
        <begin position="1"/>
        <end position="26"/>
    </location>
</feature>
<evidence type="ECO:0000256" key="1">
    <source>
        <dbReference type="ARBA" id="ARBA00000971"/>
    </source>
</evidence>
<dbReference type="InterPro" id="IPR002130">
    <property type="entry name" value="Cyclophilin-type_PPIase_dom"/>
</dbReference>
<evidence type="ECO:0000256" key="5">
    <source>
        <dbReference type="RuleBase" id="RU363019"/>
    </source>
</evidence>
<reference evidence="8" key="3">
    <citation type="submission" date="2019-07" db="EMBL/GenBank/DDBJ databases">
        <authorList>
            <person name="Seetharam A."/>
            <person name="Woodhouse M."/>
            <person name="Cannon E."/>
        </authorList>
    </citation>
    <scope>NUCLEOTIDE SEQUENCE [LARGE SCALE GENOMIC DNA]</scope>
    <source>
        <strain evidence="8">cv. B73</strain>
    </source>
</reference>
<reference evidence="9" key="1">
    <citation type="journal article" date="2009" name="Science">
        <title>The B73 maize genome: complexity, diversity, and dynamics.</title>
        <authorList>
            <person name="Schnable P.S."/>
            <person name="Ware D."/>
            <person name="Fulton R.S."/>
            <person name="Stein J.C."/>
            <person name="Wei F."/>
            <person name="Pasternak S."/>
            <person name="Liang C."/>
            <person name="Zhang J."/>
            <person name="Fulton L."/>
            <person name="Graves T.A."/>
            <person name="Minx P."/>
            <person name="Reily A.D."/>
            <person name="Courtney L."/>
            <person name="Kruchowski S.S."/>
            <person name="Tomlinson C."/>
            <person name="Strong C."/>
            <person name="Delehaunty K."/>
            <person name="Fronick C."/>
            <person name="Courtney B."/>
            <person name="Rock S.M."/>
            <person name="Belter E."/>
            <person name="Du F."/>
            <person name="Kim K."/>
            <person name="Abbott R.M."/>
            <person name="Cotton M."/>
            <person name="Levy A."/>
            <person name="Marchetto P."/>
            <person name="Ochoa K."/>
            <person name="Jackson S.M."/>
            <person name="Gillam B."/>
            <person name="Chen W."/>
            <person name="Yan L."/>
            <person name="Higginbotham J."/>
            <person name="Cardenas M."/>
            <person name="Waligorski J."/>
            <person name="Applebaum E."/>
            <person name="Phelps L."/>
            <person name="Falcone J."/>
            <person name="Kanchi K."/>
            <person name="Thane T."/>
            <person name="Scimone A."/>
            <person name="Thane N."/>
            <person name="Henke J."/>
            <person name="Wang T."/>
            <person name="Ruppert J."/>
            <person name="Shah N."/>
            <person name="Rotter K."/>
            <person name="Hodges J."/>
            <person name="Ingenthron E."/>
            <person name="Cordes M."/>
            <person name="Kohlberg S."/>
            <person name="Sgro J."/>
            <person name="Delgado B."/>
            <person name="Mead K."/>
            <person name="Chinwalla A."/>
            <person name="Leonard S."/>
            <person name="Crouse K."/>
            <person name="Collura K."/>
            <person name="Kudrna D."/>
            <person name="Currie J."/>
            <person name="He R."/>
            <person name="Angelova A."/>
            <person name="Rajasekar S."/>
            <person name="Mueller T."/>
            <person name="Lomeli R."/>
            <person name="Scara G."/>
            <person name="Ko A."/>
            <person name="Delaney K."/>
            <person name="Wissotski M."/>
            <person name="Lopez G."/>
            <person name="Campos D."/>
            <person name="Braidotti M."/>
            <person name="Ashley E."/>
            <person name="Golser W."/>
            <person name="Kim H."/>
            <person name="Lee S."/>
            <person name="Lin J."/>
            <person name="Dujmic Z."/>
            <person name="Kim W."/>
            <person name="Talag J."/>
            <person name="Zuccolo A."/>
            <person name="Fan C."/>
            <person name="Sebastian A."/>
            <person name="Kramer M."/>
            <person name="Spiegel L."/>
            <person name="Nascimento L."/>
            <person name="Zutavern T."/>
            <person name="Miller B."/>
            <person name="Ambroise C."/>
            <person name="Muller S."/>
            <person name="Spooner W."/>
            <person name="Narechania A."/>
            <person name="Ren L."/>
            <person name="Wei S."/>
            <person name="Kumari S."/>
            <person name="Faga B."/>
            <person name="Levy M.J."/>
            <person name="McMahan L."/>
            <person name="Van Buren P."/>
            <person name="Vaughn M.W."/>
            <person name="Ying K."/>
            <person name="Yeh C.-T."/>
            <person name="Emrich S.J."/>
            <person name="Jia Y."/>
            <person name="Kalyanaraman A."/>
            <person name="Hsia A.-P."/>
            <person name="Barbazuk W.B."/>
            <person name="Baucom R.S."/>
            <person name="Brutnell T.P."/>
            <person name="Carpita N.C."/>
            <person name="Chaparro C."/>
            <person name="Chia J.-M."/>
            <person name="Deragon J.-M."/>
            <person name="Estill J.C."/>
            <person name="Fu Y."/>
            <person name="Jeddeloh J.A."/>
            <person name="Han Y."/>
            <person name="Lee H."/>
            <person name="Li P."/>
            <person name="Lisch D.R."/>
            <person name="Liu S."/>
            <person name="Liu Z."/>
            <person name="Nagel D.H."/>
            <person name="McCann M.C."/>
            <person name="SanMiguel P."/>
            <person name="Myers A.M."/>
            <person name="Nettleton D."/>
            <person name="Nguyen J."/>
            <person name="Penning B.W."/>
            <person name="Ponnala L."/>
            <person name="Schneider K.L."/>
            <person name="Schwartz D.C."/>
            <person name="Sharma A."/>
            <person name="Soderlund C."/>
            <person name="Springer N.M."/>
            <person name="Sun Q."/>
            <person name="Wang H."/>
            <person name="Waterman M."/>
            <person name="Westerman R."/>
            <person name="Wolfgruber T.K."/>
            <person name="Yang L."/>
            <person name="Yu Y."/>
            <person name="Zhang L."/>
            <person name="Zhou S."/>
            <person name="Zhu Q."/>
            <person name="Bennetzen J.L."/>
            <person name="Dawe R.K."/>
            <person name="Jiang J."/>
            <person name="Jiang N."/>
            <person name="Presting G.G."/>
            <person name="Wessler S.R."/>
            <person name="Aluru S."/>
            <person name="Martienssen R.A."/>
            <person name="Clifton S.W."/>
            <person name="McCombie W.R."/>
            <person name="Wing R.A."/>
            <person name="Wilson R.K."/>
        </authorList>
    </citation>
    <scope>NUCLEOTIDE SEQUENCE [LARGE SCALE GENOMIC DNA]</scope>
    <source>
        <strain evidence="9">cv. B73</strain>
    </source>
</reference>
<evidence type="ECO:0007829" key="10">
    <source>
        <dbReference type="PeptideAtlas" id="A0A1D6GVV6"/>
    </source>
</evidence>
<comment type="catalytic activity">
    <reaction evidence="1 5">
        <text>[protein]-peptidylproline (omega=180) = [protein]-peptidylproline (omega=0)</text>
        <dbReference type="Rhea" id="RHEA:16237"/>
        <dbReference type="Rhea" id="RHEA-COMP:10747"/>
        <dbReference type="Rhea" id="RHEA-COMP:10748"/>
        <dbReference type="ChEBI" id="CHEBI:83833"/>
        <dbReference type="ChEBI" id="CHEBI:83834"/>
        <dbReference type="EC" id="5.2.1.8"/>
    </reaction>
</comment>
<proteinExistence type="evidence at protein level"/>
<protein>
    <recommendedName>
        <fullName evidence="5">Peptidyl-prolyl cis-trans isomerase</fullName>
        <shortName evidence="5">PPIase</shortName>
        <ecNumber evidence="5">5.2.1.8</ecNumber>
    </recommendedName>
</protein>
<evidence type="ECO:0000256" key="3">
    <source>
        <dbReference type="ARBA" id="ARBA00023110"/>
    </source>
</evidence>
<comment type="similarity">
    <text evidence="2 5">Belongs to the cyclophilin-type PPIase family.</text>
</comment>
<dbReference type="GO" id="GO:0003755">
    <property type="term" value="F:peptidyl-prolyl cis-trans isomerase activity"/>
    <property type="evidence" value="ECO:0007669"/>
    <property type="project" value="UniProtKB-UniRule"/>
</dbReference>
<evidence type="ECO:0000256" key="2">
    <source>
        <dbReference type="ARBA" id="ARBA00007365"/>
    </source>
</evidence>
<dbReference type="PANTHER" id="PTHR11071:SF454">
    <property type="entry name" value="PEPTIDYL-PROLYL CIS-TRANS ISOMERASE"/>
    <property type="match status" value="1"/>
</dbReference>
<feature type="domain" description="PPIase cyclophilin-type" evidence="6">
    <location>
        <begin position="43"/>
        <end position="191"/>
    </location>
</feature>
<dbReference type="InterPro" id="IPR020892">
    <property type="entry name" value="Cyclophilin-type_PPIase_CS"/>
</dbReference>
<dbReference type="EC" id="5.2.1.8" evidence="5"/>